<dbReference type="InterPro" id="IPR000953">
    <property type="entry name" value="Chromo/chromo_shadow_dom"/>
</dbReference>
<dbReference type="Gene3D" id="2.40.50.40">
    <property type="match status" value="1"/>
</dbReference>
<dbReference type="PROSITE" id="PS50013">
    <property type="entry name" value="CHROMO_2"/>
    <property type="match status" value="1"/>
</dbReference>
<evidence type="ECO:0000313" key="3">
    <source>
        <dbReference type="Proteomes" id="UP000717585"/>
    </source>
</evidence>
<dbReference type="Gene3D" id="3.10.10.10">
    <property type="entry name" value="HIV Type 1 Reverse Transcriptase, subunit A, domain 1"/>
    <property type="match status" value="1"/>
</dbReference>
<dbReference type="Gene3D" id="3.30.70.270">
    <property type="match status" value="1"/>
</dbReference>
<name>A0A8J6E1U7_9EUKA</name>
<dbReference type="SUPFAM" id="SSF56672">
    <property type="entry name" value="DNA/RNA polymerases"/>
    <property type="match status" value="1"/>
</dbReference>
<dbReference type="OrthoDB" id="5143808at2759"/>
<evidence type="ECO:0000313" key="2">
    <source>
        <dbReference type="EMBL" id="KAG9393908.1"/>
    </source>
</evidence>
<protein>
    <submittedName>
        <fullName evidence="2">Chromo and chromo shadow domain</fullName>
    </submittedName>
</protein>
<dbReference type="CDD" id="cd00024">
    <property type="entry name" value="CD_CSD"/>
    <property type="match status" value="1"/>
</dbReference>
<gene>
    <name evidence="2" type="ORF">J8273_4508</name>
</gene>
<proteinExistence type="predicted"/>
<keyword evidence="3" id="KW-1185">Reference proteome</keyword>
<accession>A0A8J6E1U7</accession>
<feature type="domain" description="Chromo" evidence="1">
    <location>
        <begin position="106"/>
        <end position="163"/>
    </location>
</feature>
<reference evidence="2" key="1">
    <citation type="submission" date="2021-05" db="EMBL/GenBank/DDBJ databases">
        <title>A free-living protist that lacks canonical eukaryotic 1 DNA replication and segregation systems.</title>
        <authorList>
            <person name="Salas-Leiva D.E."/>
            <person name="Tromer E.C."/>
            <person name="Curtis B.A."/>
            <person name="Jerlstrom-Hultqvist J."/>
            <person name="Kolisko M."/>
            <person name="Yi Z."/>
            <person name="Salas-Leiva J.S."/>
            <person name="Gallot-Lavallee L."/>
            <person name="Kops G.J.P.L."/>
            <person name="Archibald J.M."/>
            <person name="Simpson A.G.B."/>
            <person name="Roger A.J."/>
        </authorList>
    </citation>
    <scope>NUCLEOTIDE SEQUENCE</scope>
    <source>
        <strain evidence="2">BICM</strain>
    </source>
</reference>
<dbReference type="InterPro" id="IPR043502">
    <property type="entry name" value="DNA/RNA_pol_sf"/>
</dbReference>
<dbReference type="AlphaFoldDB" id="A0A8J6E1U7"/>
<dbReference type="InterPro" id="IPR016197">
    <property type="entry name" value="Chromo-like_dom_sf"/>
</dbReference>
<evidence type="ECO:0000259" key="1">
    <source>
        <dbReference type="PROSITE" id="PS50013"/>
    </source>
</evidence>
<comment type="caution">
    <text evidence="2">The sequence shown here is derived from an EMBL/GenBank/DDBJ whole genome shotgun (WGS) entry which is preliminary data.</text>
</comment>
<sequence length="471" mass="52733">MQHRDDLTRMQRDLVQLLSEAELPSARESGLKAGDLVLLNPVRKSKLHGLLGPYKVVRTLKHKTVEIASLISDQVKIVHEDRLMVIPENLELDRTRQLQATDEEEYVVEAILGHNTKNKTLQVKWLDYTTPTWEPWLNLRQVELAQLSDTVALEQLSGHAAKEDRYVTAVMEYSPLIEALASMTEHDLLLTEELIGGPVLIGPETRSESSRDKLASPKYRQVPLFMTDQQATESTESGAMFALMRQAMQATGQEESALRLIESTRRLQAINKAKASTDLGIEPEDDPGSRTRISRTYSLGLDAAKGAVARPSKVKSLRENKHFAALDLSKAFHPAPVHPDTQEYLAFTYSKGTTPIQRCQEALAAMLGTACLVYVDDIVYGFFSWLMVFDMFSAFISTKLSNDDAHVLSRTEGKTLTKPNWDSAGETAEAYPSPLEGIRRLQLWLMLDIFALMGTRPTYDDEGDDKISPCK</sequence>
<dbReference type="EMBL" id="JAHDYR010000019">
    <property type="protein sequence ID" value="KAG9393908.1"/>
    <property type="molecule type" value="Genomic_DNA"/>
</dbReference>
<dbReference type="SUPFAM" id="SSF54160">
    <property type="entry name" value="Chromo domain-like"/>
    <property type="match status" value="1"/>
</dbReference>
<dbReference type="InterPro" id="IPR043128">
    <property type="entry name" value="Rev_trsase/Diguanyl_cyclase"/>
</dbReference>
<dbReference type="Proteomes" id="UP000717585">
    <property type="component" value="Unassembled WGS sequence"/>
</dbReference>
<organism evidence="2 3">
    <name type="scientific">Carpediemonas membranifera</name>
    <dbReference type="NCBI Taxonomy" id="201153"/>
    <lineage>
        <taxon>Eukaryota</taxon>
        <taxon>Metamonada</taxon>
        <taxon>Carpediemonas-like organisms</taxon>
        <taxon>Carpediemonas</taxon>
    </lineage>
</organism>